<evidence type="ECO:0000313" key="1">
    <source>
        <dbReference type="EMBL" id="KAG0445628.1"/>
    </source>
</evidence>
<feature type="non-terminal residue" evidence="1">
    <location>
        <position position="238"/>
    </location>
</feature>
<comment type="caution">
    <text evidence="1">The sequence shown here is derived from an EMBL/GenBank/DDBJ whole genome shotgun (WGS) entry which is preliminary data.</text>
</comment>
<organism evidence="1 2">
    <name type="scientific">Ixodes persulcatus</name>
    <name type="common">Taiga tick</name>
    <dbReference type="NCBI Taxonomy" id="34615"/>
    <lineage>
        <taxon>Eukaryota</taxon>
        <taxon>Metazoa</taxon>
        <taxon>Ecdysozoa</taxon>
        <taxon>Arthropoda</taxon>
        <taxon>Chelicerata</taxon>
        <taxon>Arachnida</taxon>
        <taxon>Acari</taxon>
        <taxon>Parasitiformes</taxon>
        <taxon>Ixodida</taxon>
        <taxon>Ixodoidea</taxon>
        <taxon>Ixodidae</taxon>
        <taxon>Ixodinae</taxon>
        <taxon>Ixodes</taxon>
    </lineage>
</organism>
<accession>A0AC60R2Z5</accession>
<dbReference type="Proteomes" id="UP000805193">
    <property type="component" value="Unassembled WGS sequence"/>
</dbReference>
<dbReference type="EMBL" id="JABSTQ010000143">
    <property type="protein sequence ID" value="KAG0445628.1"/>
    <property type="molecule type" value="Genomic_DNA"/>
</dbReference>
<sequence>SSAASDSGCYNVHRQQYPHTDVTSNHGYHVTATYEDAVYVNVPLMLQQASQQANYSDQKTSPLEGSSRESLSSAHTFAQGKPSSDREHPDFVPTVFAHKAPAKRSSEARYARAEPPSRRLSTDIGAQEGGFLEHLCLCSVCRTQMQTCQLLAQLVCDATGVAGPRSQASAPLGFGVYQYHHQQQQQQQHTRAAFEHSSPPAFQESFESCQEEYTMTQEETSKETSMFCDEEDDSTSDS</sequence>
<gene>
    <name evidence="1" type="ORF">HPB47_013356</name>
</gene>
<proteinExistence type="predicted"/>
<keyword evidence="2" id="KW-1185">Reference proteome</keyword>
<evidence type="ECO:0000313" key="2">
    <source>
        <dbReference type="Proteomes" id="UP000805193"/>
    </source>
</evidence>
<name>A0AC60R2Z5_IXOPE</name>
<reference evidence="1 2" key="1">
    <citation type="journal article" date="2020" name="Cell">
        <title>Large-Scale Comparative Analyses of Tick Genomes Elucidate Their Genetic Diversity and Vector Capacities.</title>
        <authorList>
            <consortium name="Tick Genome and Microbiome Consortium (TIGMIC)"/>
            <person name="Jia N."/>
            <person name="Wang J."/>
            <person name="Shi W."/>
            <person name="Du L."/>
            <person name="Sun Y."/>
            <person name="Zhan W."/>
            <person name="Jiang J.F."/>
            <person name="Wang Q."/>
            <person name="Zhang B."/>
            <person name="Ji P."/>
            <person name="Bell-Sakyi L."/>
            <person name="Cui X.M."/>
            <person name="Yuan T.T."/>
            <person name="Jiang B.G."/>
            <person name="Yang W.F."/>
            <person name="Lam T.T."/>
            <person name="Chang Q.C."/>
            <person name="Ding S.J."/>
            <person name="Wang X.J."/>
            <person name="Zhu J.G."/>
            <person name="Ruan X.D."/>
            <person name="Zhao L."/>
            <person name="Wei J.T."/>
            <person name="Ye R.Z."/>
            <person name="Que T.C."/>
            <person name="Du C.H."/>
            <person name="Zhou Y.H."/>
            <person name="Cheng J.X."/>
            <person name="Dai P.F."/>
            <person name="Guo W.B."/>
            <person name="Han X.H."/>
            <person name="Huang E.J."/>
            <person name="Li L.F."/>
            <person name="Wei W."/>
            <person name="Gao Y.C."/>
            <person name="Liu J.Z."/>
            <person name="Shao H.Z."/>
            <person name="Wang X."/>
            <person name="Wang C.C."/>
            <person name="Yang T.C."/>
            <person name="Huo Q.B."/>
            <person name="Li W."/>
            <person name="Chen H.Y."/>
            <person name="Chen S.E."/>
            <person name="Zhou L.G."/>
            <person name="Ni X.B."/>
            <person name="Tian J.H."/>
            <person name="Sheng Y."/>
            <person name="Liu T."/>
            <person name="Pan Y.S."/>
            <person name="Xia L.Y."/>
            <person name="Li J."/>
            <person name="Zhao F."/>
            <person name="Cao W.C."/>
        </authorList>
    </citation>
    <scope>NUCLEOTIDE SEQUENCE [LARGE SCALE GENOMIC DNA]</scope>
    <source>
        <strain evidence="1">Iper-2018</strain>
    </source>
</reference>
<feature type="non-terminal residue" evidence="1">
    <location>
        <position position="1"/>
    </location>
</feature>
<protein>
    <submittedName>
        <fullName evidence="1">Uncharacterized protein</fullName>
    </submittedName>
</protein>